<protein>
    <submittedName>
        <fullName evidence="2">Uncharacterized protein</fullName>
    </submittedName>
</protein>
<dbReference type="AlphaFoldDB" id="A0A0B6YZL0"/>
<accession>A0A0B6YZL0</accession>
<gene>
    <name evidence="2" type="primary">ORF42979</name>
</gene>
<evidence type="ECO:0000256" key="1">
    <source>
        <dbReference type="SAM" id="MobiDB-lite"/>
    </source>
</evidence>
<feature type="region of interest" description="Disordered" evidence="1">
    <location>
        <begin position="51"/>
        <end position="74"/>
    </location>
</feature>
<name>A0A0B6YZL0_9EUPU</name>
<proteinExistence type="predicted"/>
<dbReference type="EMBL" id="HACG01014833">
    <property type="protein sequence ID" value="CEK61698.1"/>
    <property type="molecule type" value="Transcribed_RNA"/>
</dbReference>
<organism evidence="2">
    <name type="scientific">Arion vulgaris</name>
    <dbReference type="NCBI Taxonomy" id="1028688"/>
    <lineage>
        <taxon>Eukaryota</taxon>
        <taxon>Metazoa</taxon>
        <taxon>Spiralia</taxon>
        <taxon>Lophotrochozoa</taxon>
        <taxon>Mollusca</taxon>
        <taxon>Gastropoda</taxon>
        <taxon>Heterobranchia</taxon>
        <taxon>Euthyneura</taxon>
        <taxon>Panpulmonata</taxon>
        <taxon>Eupulmonata</taxon>
        <taxon>Stylommatophora</taxon>
        <taxon>Helicina</taxon>
        <taxon>Arionoidea</taxon>
        <taxon>Arionidae</taxon>
        <taxon>Arion</taxon>
    </lineage>
</organism>
<feature type="non-terminal residue" evidence="2">
    <location>
        <position position="1"/>
    </location>
</feature>
<sequence>NTKSCLRHTHPRTDTNKDQLLVSSSEECQLQSKTIKRRVIAVHSDYAPLIPDHYKKNPSRRIVPKEVDYSTPSP</sequence>
<reference evidence="2" key="1">
    <citation type="submission" date="2014-12" db="EMBL/GenBank/DDBJ databases">
        <title>Insight into the proteome of Arion vulgaris.</title>
        <authorList>
            <person name="Aradska J."/>
            <person name="Bulat T."/>
            <person name="Smidak R."/>
            <person name="Sarate P."/>
            <person name="Gangsoo J."/>
            <person name="Sialana F."/>
            <person name="Bilban M."/>
            <person name="Lubec G."/>
        </authorList>
    </citation>
    <scope>NUCLEOTIDE SEQUENCE</scope>
    <source>
        <tissue evidence="2">Skin</tissue>
    </source>
</reference>
<feature type="non-terminal residue" evidence="2">
    <location>
        <position position="74"/>
    </location>
</feature>
<evidence type="ECO:0000313" key="2">
    <source>
        <dbReference type="EMBL" id="CEK61698.1"/>
    </source>
</evidence>